<dbReference type="EMBL" id="JBHSEC010000007">
    <property type="protein sequence ID" value="MFC4410032.1"/>
    <property type="molecule type" value="Genomic_DNA"/>
</dbReference>
<name>A0ABV8X6Y4_9LACT</name>
<evidence type="ECO:0000313" key="3">
    <source>
        <dbReference type="Proteomes" id="UP001595817"/>
    </source>
</evidence>
<dbReference type="RefSeq" id="WP_378153429.1">
    <property type="nucleotide sequence ID" value="NZ_JBHSEC010000007.1"/>
</dbReference>
<gene>
    <name evidence="2" type="ORF">ACFOZY_06225</name>
</gene>
<keyword evidence="3" id="KW-1185">Reference proteome</keyword>
<reference evidence="3" key="1">
    <citation type="journal article" date="2019" name="Int. J. Syst. Evol. Microbiol.">
        <title>The Global Catalogue of Microorganisms (GCM) 10K type strain sequencing project: providing services to taxonomists for standard genome sequencing and annotation.</title>
        <authorList>
            <consortium name="The Broad Institute Genomics Platform"/>
            <consortium name="The Broad Institute Genome Sequencing Center for Infectious Disease"/>
            <person name="Wu L."/>
            <person name="Ma J."/>
        </authorList>
    </citation>
    <scope>NUCLEOTIDE SEQUENCE [LARGE SCALE GENOMIC DNA]</scope>
    <source>
        <strain evidence="3">CCUG 59778</strain>
    </source>
</reference>
<evidence type="ECO:0000256" key="1">
    <source>
        <dbReference type="SAM" id="Phobius"/>
    </source>
</evidence>
<accession>A0ABV8X6Y4</accession>
<keyword evidence="1" id="KW-0812">Transmembrane</keyword>
<sequence length="126" mass="14012">MIQFLAIRTIAIILGLSSMVVALFVFAIDLVSSLNNTDPTNDYLILGLIILIFGSGAVTMASPYLMSKRQFKKYFIPTCILLGSAYLIVFISSRGALNLYFELLLMVMAILYYALAYLGYKYPVEA</sequence>
<feature type="transmembrane region" description="Helical" evidence="1">
    <location>
        <begin position="74"/>
        <end position="93"/>
    </location>
</feature>
<organism evidence="2 3">
    <name type="scientific">Chungangia koreensis</name>
    <dbReference type="NCBI Taxonomy" id="752657"/>
    <lineage>
        <taxon>Bacteria</taxon>
        <taxon>Bacillati</taxon>
        <taxon>Bacillota</taxon>
        <taxon>Bacilli</taxon>
        <taxon>Lactobacillales</taxon>
        <taxon>Chungangia</taxon>
    </lineage>
</organism>
<keyword evidence="1" id="KW-0472">Membrane</keyword>
<feature type="transmembrane region" description="Helical" evidence="1">
    <location>
        <begin position="12"/>
        <end position="31"/>
    </location>
</feature>
<comment type="caution">
    <text evidence="2">The sequence shown here is derived from an EMBL/GenBank/DDBJ whole genome shotgun (WGS) entry which is preliminary data.</text>
</comment>
<feature type="transmembrane region" description="Helical" evidence="1">
    <location>
        <begin position="43"/>
        <end position="62"/>
    </location>
</feature>
<keyword evidence="1" id="KW-1133">Transmembrane helix</keyword>
<proteinExistence type="predicted"/>
<feature type="transmembrane region" description="Helical" evidence="1">
    <location>
        <begin position="99"/>
        <end position="120"/>
    </location>
</feature>
<dbReference type="Proteomes" id="UP001595817">
    <property type="component" value="Unassembled WGS sequence"/>
</dbReference>
<evidence type="ECO:0000313" key="2">
    <source>
        <dbReference type="EMBL" id="MFC4410032.1"/>
    </source>
</evidence>
<protein>
    <submittedName>
        <fullName evidence="2">Uncharacterized protein</fullName>
    </submittedName>
</protein>